<gene>
    <name evidence="2" type="ORF">B8W98_13040</name>
</gene>
<accession>A0A269XGU0</accession>
<dbReference type="RefSeq" id="WP_143443300.1">
    <property type="nucleotide sequence ID" value="NZ_NCXI01000434.1"/>
</dbReference>
<sequence length="86" mass="9612">GLTSLNPAQITAEKQLINQATTRTDVAQKLAAAKELNNAMKTLRDGIHNKDDVHQQSNYFNEDEQPKQNYDTAIQSGQEIINKSQD</sequence>
<dbReference type="AlphaFoldDB" id="A0A269XGU0"/>
<dbReference type="Proteomes" id="UP000216802">
    <property type="component" value="Unassembled WGS sequence"/>
</dbReference>
<comment type="caution">
    <text evidence="2">The sequence shown here is derived from an EMBL/GenBank/DDBJ whole genome shotgun (WGS) entry which is preliminary data.</text>
</comment>
<dbReference type="InterPro" id="IPR002988">
    <property type="entry name" value="GA_module"/>
</dbReference>
<evidence type="ECO:0000313" key="3">
    <source>
        <dbReference type="Proteomes" id="UP000216802"/>
    </source>
</evidence>
<dbReference type="EMBL" id="NCXI01000434">
    <property type="protein sequence ID" value="PAK71666.1"/>
    <property type="molecule type" value="Genomic_DNA"/>
</dbReference>
<evidence type="ECO:0000259" key="1">
    <source>
        <dbReference type="Pfam" id="PF01468"/>
    </source>
</evidence>
<dbReference type="Pfam" id="PF01468">
    <property type="entry name" value="GA"/>
    <property type="match status" value="1"/>
</dbReference>
<name>A0A269XGU0_9LACO</name>
<dbReference type="SUPFAM" id="SSF46997">
    <property type="entry name" value="Bacterial immunoglobulin/albumin-binding domains"/>
    <property type="match status" value="2"/>
</dbReference>
<feature type="non-terminal residue" evidence="2">
    <location>
        <position position="1"/>
    </location>
</feature>
<organism evidence="2 3">
    <name type="scientific">Lentilactobacillus parakefiri</name>
    <dbReference type="NCBI Taxonomy" id="152332"/>
    <lineage>
        <taxon>Bacteria</taxon>
        <taxon>Bacillati</taxon>
        <taxon>Bacillota</taxon>
        <taxon>Bacilli</taxon>
        <taxon>Lactobacillales</taxon>
        <taxon>Lactobacillaceae</taxon>
        <taxon>Lentilactobacillus</taxon>
    </lineage>
</organism>
<dbReference type="InterPro" id="IPR009063">
    <property type="entry name" value="Ig/albumin-bd_sf"/>
</dbReference>
<reference evidence="2 3" key="1">
    <citation type="submission" date="2017-04" db="EMBL/GenBank/DDBJ databases">
        <title>Kefir bacterial isolates.</title>
        <authorList>
            <person name="Kim Y."/>
            <person name="Blasche S."/>
            <person name="Patil K.R."/>
        </authorList>
    </citation>
    <scope>NUCLEOTIDE SEQUENCE [LARGE SCALE GENOMIC DNA]</scope>
    <source>
        <strain evidence="2 3">OG2</strain>
    </source>
</reference>
<dbReference type="Gene3D" id="1.20.5.420">
    <property type="entry name" value="Immunoglobulin FC, subunit C"/>
    <property type="match status" value="2"/>
</dbReference>
<proteinExistence type="predicted"/>
<protein>
    <recommendedName>
        <fullName evidence="1">Protein G-related albumin-binding (GA) module domain-containing protein</fullName>
    </recommendedName>
</protein>
<feature type="non-terminal residue" evidence="2">
    <location>
        <position position="86"/>
    </location>
</feature>
<feature type="domain" description="Protein G-related albumin-binding (GA) module" evidence="1">
    <location>
        <begin position="1"/>
        <end position="39"/>
    </location>
</feature>
<evidence type="ECO:0000313" key="2">
    <source>
        <dbReference type="EMBL" id="PAK71666.1"/>
    </source>
</evidence>